<proteinExistence type="predicted"/>
<dbReference type="EMBL" id="BAAAHQ010000034">
    <property type="protein sequence ID" value="GAA0942631.1"/>
    <property type="molecule type" value="Genomic_DNA"/>
</dbReference>
<keyword evidence="2" id="KW-0479">Metal-binding</keyword>
<keyword evidence="9" id="KW-1185">Reference proteome</keyword>
<dbReference type="InterPro" id="IPR004659">
    <property type="entry name" value="RNase_E/G"/>
</dbReference>
<dbReference type="InterPro" id="IPR019307">
    <property type="entry name" value="RNA-bd_AU-1/RNase_E/G"/>
</dbReference>
<dbReference type="SMART" id="SM00316">
    <property type="entry name" value="S1"/>
    <property type="match status" value="1"/>
</dbReference>
<evidence type="ECO:0000259" key="7">
    <source>
        <dbReference type="PROSITE" id="PS50126"/>
    </source>
</evidence>
<dbReference type="PANTHER" id="PTHR30001">
    <property type="entry name" value="RIBONUCLEASE"/>
    <property type="match status" value="1"/>
</dbReference>
<feature type="compositionally biased region" description="Acidic residues" evidence="6">
    <location>
        <begin position="310"/>
        <end position="335"/>
    </location>
</feature>
<protein>
    <recommendedName>
        <fullName evidence="7">S1 motif domain-containing protein</fullName>
    </recommendedName>
</protein>
<evidence type="ECO:0000256" key="2">
    <source>
        <dbReference type="ARBA" id="ARBA00022723"/>
    </source>
</evidence>
<evidence type="ECO:0000256" key="3">
    <source>
        <dbReference type="ARBA" id="ARBA00022801"/>
    </source>
</evidence>
<dbReference type="Gene3D" id="2.40.50.140">
    <property type="entry name" value="Nucleic acid-binding proteins"/>
    <property type="match status" value="1"/>
</dbReference>
<feature type="compositionally biased region" description="Low complexity" evidence="6">
    <location>
        <begin position="124"/>
        <end position="133"/>
    </location>
</feature>
<keyword evidence="3" id="KW-0378">Hydrolase</keyword>
<keyword evidence="5" id="KW-0694">RNA-binding</keyword>
<evidence type="ECO:0000256" key="6">
    <source>
        <dbReference type="SAM" id="MobiDB-lite"/>
    </source>
</evidence>
<dbReference type="Pfam" id="PF10150">
    <property type="entry name" value="RNase_E_G"/>
    <property type="match status" value="1"/>
</dbReference>
<dbReference type="NCBIfam" id="TIGR00757">
    <property type="entry name" value="RNaseEG"/>
    <property type="match status" value="1"/>
</dbReference>
<accession>A0ABP4AX84</accession>
<evidence type="ECO:0000256" key="4">
    <source>
        <dbReference type="ARBA" id="ARBA00022842"/>
    </source>
</evidence>
<dbReference type="PANTHER" id="PTHR30001:SF0">
    <property type="entry name" value="RIBONUCLEASE G"/>
    <property type="match status" value="1"/>
</dbReference>
<sequence>MLENEPNGANGSDGDTTEIQPKTTRPRRAARPAGPPPELPEEPVSTVVTVAAGGAAAVVDEDKPKKATRTRSTATTTRRRTKKAEEAEEEAPAASEPADVPEEAVSRPRRVSKRAAGPPPEPVEAPAAAAEAPADVEEAPAKRVRRSRKKAAEPESPVEAAVEAAVEAVPEVADAGDEELEELPRDEPLDDEPAGEDLDEDDLRAASLLADPFGLSARRVEQTGTHFQRPAAIFAPLFQAPDPTQAQPVAPRRPEPPQPVVEEPADEVAEDETDTEAEDGDEGHDDENGSRRRRRRRGGRGRGRTRERDEAEDGEEEPDEAEDEQQEEEPGEEESGGSRRRRRRRRRGGEEAEPSGDDPPNTVVRIRAPRSGRSSSLEVSADGVQSVRGSTRLEAKKQRRREGRELGRRRPPIITESEFLARRESVDRVMVVRRHGDRTQIAVLEDGILVEHYVNREASQSYVGNVYLGKVQNVLPSMEAAFVDIGKGRNAVLYAGEVNFDTAGLEGQPKRIEAALKSGQSVLVQVTKDPIGHKGARLTSQISLPGRYLVYVPDGSMTGISRKLPDKERTRLKSILKKVMPENAGVIVRTAAEGASEDELARDVARLSAQWENIQKKAKSASPPELLSAEPDLTVRVVRDVFNEDFSSLVVQGEEAWETVDEYVKYVAPHLADRLTRWEEDADAFDSHRIDEQLAKALDRKVWLPSGGSLVIDRTEAMTVVDVNTGKFTGQGGNLEETVTRNNLEAAEEIVRQLRLRDIGGIIVIDFIDMVLESNRDLVLRRLLECLARDRTKHQVAEVTSLGLVQMTRKRVGQGLLEAFSTSCDCCNGRGLIISTEPVESKPETRGTQGKMAVEKAVSEKVSAANGSPSRDTVTGALDDVPDEDDQASQTSGRGRRRSRRAKSAE</sequence>
<feature type="compositionally biased region" description="Basic residues" evidence="6">
    <location>
        <begin position="291"/>
        <end position="303"/>
    </location>
</feature>
<feature type="compositionally biased region" description="Polar residues" evidence="6">
    <location>
        <begin position="7"/>
        <end position="20"/>
    </location>
</feature>
<dbReference type="InterPro" id="IPR012340">
    <property type="entry name" value="NA-bd_OB-fold"/>
</dbReference>
<dbReference type="InterPro" id="IPR003029">
    <property type="entry name" value="S1_domain"/>
</dbReference>
<evidence type="ECO:0000256" key="1">
    <source>
        <dbReference type="ARBA" id="ARBA00001946"/>
    </source>
</evidence>
<feature type="compositionally biased region" description="Acidic residues" evidence="6">
    <location>
        <begin position="188"/>
        <end position="202"/>
    </location>
</feature>
<evidence type="ECO:0000256" key="5">
    <source>
        <dbReference type="ARBA" id="ARBA00022884"/>
    </source>
</evidence>
<feature type="region of interest" description="Disordered" evidence="6">
    <location>
        <begin position="1"/>
        <end position="205"/>
    </location>
</feature>
<comment type="caution">
    <text evidence="8">The sequence shown here is derived from an EMBL/GenBank/DDBJ whole genome shotgun (WGS) entry which is preliminary data.</text>
</comment>
<dbReference type="SUPFAM" id="SSF50249">
    <property type="entry name" value="Nucleic acid-binding proteins"/>
    <property type="match status" value="1"/>
</dbReference>
<feature type="compositionally biased region" description="Basic residues" evidence="6">
    <location>
        <begin position="894"/>
        <end position="906"/>
    </location>
</feature>
<dbReference type="PROSITE" id="PS50126">
    <property type="entry name" value="S1"/>
    <property type="match status" value="1"/>
</dbReference>
<feature type="domain" description="S1 motif" evidence="7">
    <location>
        <begin position="464"/>
        <end position="547"/>
    </location>
</feature>
<evidence type="ECO:0000313" key="8">
    <source>
        <dbReference type="EMBL" id="GAA0942631.1"/>
    </source>
</evidence>
<keyword evidence="4" id="KW-0460">Magnesium</keyword>
<feature type="compositionally biased region" description="Low complexity" evidence="6">
    <location>
        <begin position="42"/>
        <end position="58"/>
    </location>
</feature>
<dbReference type="CDD" id="cd04453">
    <property type="entry name" value="S1_RNase_E"/>
    <property type="match status" value="1"/>
</dbReference>
<feature type="compositionally biased region" description="Basic residues" evidence="6">
    <location>
        <begin position="338"/>
        <end position="347"/>
    </location>
</feature>
<dbReference type="RefSeq" id="WP_343953003.1">
    <property type="nucleotide sequence ID" value="NZ_BAAAHQ010000034.1"/>
</dbReference>
<feature type="region of interest" description="Disordered" evidence="6">
    <location>
        <begin position="231"/>
        <end position="409"/>
    </location>
</feature>
<feature type="region of interest" description="Disordered" evidence="6">
    <location>
        <begin position="838"/>
        <end position="906"/>
    </location>
</feature>
<comment type="cofactor">
    <cofactor evidence="1">
        <name>Mg(2+)</name>
        <dbReference type="ChEBI" id="CHEBI:18420"/>
    </cofactor>
</comment>
<organism evidence="8 9">
    <name type="scientific">Nonomuraea longicatena</name>
    <dbReference type="NCBI Taxonomy" id="83682"/>
    <lineage>
        <taxon>Bacteria</taxon>
        <taxon>Bacillati</taxon>
        <taxon>Actinomycetota</taxon>
        <taxon>Actinomycetes</taxon>
        <taxon>Streptosporangiales</taxon>
        <taxon>Streptosporangiaceae</taxon>
        <taxon>Nonomuraea</taxon>
    </lineage>
</organism>
<evidence type="ECO:0000313" key="9">
    <source>
        <dbReference type="Proteomes" id="UP001501578"/>
    </source>
</evidence>
<reference evidence="9" key="1">
    <citation type="journal article" date="2019" name="Int. J. Syst. Evol. Microbiol.">
        <title>The Global Catalogue of Microorganisms (GCM) 10K type strain sequencing project: providing services to taxonomists for standard genome sequencing and annotation.</title>
        <authorList>
            <consortium name="The Broad Institute Genomics Platform"/>
            <consortium name="The Broad Institute Genome Sequencing Center for Infectious Disease"/>
            <person name="Wu L."/>
            <person name="Ma J."/>
        </authorList>
    </citation>
    <scope>NUCLEOTIDE SEQUENCE [LARGE SCALE GENOMIC DNA]</scope>
    <source>
        <strain evidence="9">JCM 11136</strain>
    </source>
</reference>
<feature type="compositionally biased region" description="Acidic residues" evidence="6">
    <location>
        <begin position="263"/>
        <end position="285"/>
    </location>
</feature>
<dbReference type="Proteomes" id="UP001501578">
    <property type="component" value="Unassembled WGS sequence"/>
</dbReference>
<name>A0ABP4AX84_9ACTN</name>
<feature type="compositionally biased region" description="Low complexity" evidence="6">
    <location>
        <begin position="154"/>
        <end position="173"/>
    </location>
</feature>
<gene>
    <name evidence="8" type="ORF">GCM10009560_55340</name>
</gene>
<feature type="compositionally biased region" description="Basic and acidic residues" evidence="6">
    <location>
        <begin position="391"/>
        <end position="408"/>
    </location>
</feature>